<sequence>MNPTATIVTVLTVLAMNAYANGTRLFFWTAAGDVKYNTVQSTSRLADVGTLCQFRSDNAFEGDPDNRYRH</sequence>
<gene>
    <name evidence="1" type="ORF">PISMIDRAFT_687001</name>
</gene>
<evidence type="ECO:0000313" key="2">
    <source>
        <dbReference type="Proteomes" id="UP000054018"/>
    </source>
</evidence>
<reference evidence="1 2" key="1">
    <citation type="submission" date="2014-04" db="EMBL/GenBank/DDBJ databases">
        <authorList>
            <consortium name="DOE Joint Genome Institute"/>
            <person name="Kuo A."/>
            <person name="Kohler A."/>
            <person name="Costa M.D."/>
            <person name="Nagy L.G."/>
            <person name="Floudas D."/>
            <person name="Copeland A."/>
            <person name="Barry K.W."/>
            <person name="Cichocki N."/>
            <person name="Veneault-Fourrey C."/>
            <person name="LaButti K."/>
            <person name="Lindquist E.A."/>
            <person name="Lipzen A."/>
            <person name="Lundell T."/>
            <person name="Morin E."/>
            <person name="Murat C."/>
            <person name="Sun H."/>
            <person name="Tunlid A."/>
            <person name="Henrissat B."/>
            <person name="Grigoriev I.V."/>
            <person name="Hibbett D.S."/>
            <person name="Martin F."/>
            <person name="Nordberg H.P."/>
            <person name="Cantor M.N."/>
            <person name="Hua S.X."/>
        </authorList>
    </citation>
    <scope>NUCLEOTIDE SEQUENCE [LARGE SCALE GENOMIC DNA]</scope>
    <source>
        <strain evidence="1 2">441</strain>
    </source>
</reference>
<reference evidence="2" key="2">
    <citation type="submission" date="2015-01" db="EMBL/GenBank/DDBJ databases">
        <title>Evolutionary Origins and Diversification of the Mycorrhizal Mutualists.</title>
        <authorList>
            <consortium name="DOE Joint Genome Institute"/>
            <consortium name="Mycorrhizal Genomics Consortium"/>
            <person name="Kohler A."/>
            <person name="Kuo A."/>
            <person name="Nagy L.G."/>
            <person name="Floudas D."/>
            <person name="Copeland A."/>
            <person name="Barry K.W."/>
            <person name="Cichocki N."/>
            <person name="Veneault-Fourrey C."/>
            <person name="LaButti K."/>
            <person name="Lindquist E.A."/>
            <person name="Lipzen A."/>
            <person name="Lundell T."/>
            <person name="Morin E."/>
            <person name="Murat C."/>
            <person name="Riley R."/>
            <person name="Ohm R."/>
            <person name="Sun H."/>
            <person name="Tunlid A."/>
            <person name="Henrissat B."/>
            <person name="Grigoriev I.V."/>
            <person name="Hibbett D.S."/>
            <person name="Martin F."/>
        </authorList>
    </citation>
    <scope>NUCLEOTIDE SEQUENCE [LARGE SCALE GENOMIC DNA]</scope>
    <source>
        <strain evidence="2">441</strain>
    </source>
</reference>
<protein>
    <submittedName>
        <fullName evidence="1">Unplaced genomic scaffold scaffold_195, whole genome shotgun sequence</fullName>
    </submittedName>
</protein>
<dbReference type="EMBL" id="KN833879">
    <property type="protein sequence ID" value="KIK15728.1"/>
    <property type="molecule type" value="Genomic_DNA"/>
</dbReference>
<name>A0A0C9Z762_9AGAM</name>
<dbReference type="HOGENOM" id="CLU_2758757_0_0_1"/>
<dbReference type="AlphaFoldDB" id="A0A0C9Z762"/>
<proteinExistence type="predicted"/>
<keyword evidence="2" id="KW-1185">Reference proteome</keyword>
<organism evidence="1 2">
    <name type="scientific">Pisolithus microcarpus 441</name>
    <dbReference type="NCBI Taxonomy" id="765257"/>
    <lineage>
        <taxon>Eukaryota</taxon>
        <taxon>Fungi</taxon>
        <taxon>Dikarya</taxon>
        <taxon>Basidiomycota</taxon>
        <taxon>Agaricomycotina</taxon>
        <taxon>Agaricomycetes</taxon>
        <taxon>Agaricomycetidae</taxon>
        <taxon>Boletales</taxon>
        <taxon>Sclerodermatineae</taxon>
        <taxon>Pisolithaceae</taxon>
        <taxon>Pisolithus</taxon>
    </lineage>
</organism>
<dbReference type="OrthoDB" id="3237761at2759"/>
<evidence type="ECO:0000313" key="1">
    <source>
        <dbReference type="EMBL" id="KIK15728.1"/>
    </source>
</evidence>
<dbReference type="Proteomes" id="UP000054018">
    <property type="component" value="Unassembled WGS sequence"/>
</dbReference>
<accession>A0A0C9Z762</accession>